<dbReference type="SUPFAM" id="SSF46785">
    <property type="entry name" value="Winged helix' DNA-binding domain"/>
    <property type="match status" value="1"/>
</dbReference>
<keyword evidence="6" id="KW-1185">Reference proteome</keyword>
<dbReference type="PROSITE" id="PS50949">
    <property type="entry name" value="HTH_GNTR"/>
    <property type="match status" value="1"/>
</dbReference>
<proteinExistence type="predicted"/>
<dbReference type="RefSeq" id="WP_390359428.1">
    <property type="nucleotide sequence ID" value="NZ_JBHTKJ010000007.1"/>
</dbReference>
<name>A0ABW3LIX0_9BACI</name>
<sequence>MNIKDPQAPIYIQIAKDIRAKVNKGLYQEGEQIPTEDEIAQQYGVSRMTARNSVTELVRDGIIFRIHGKGAFVSHGKVERNLNKITGFHEDMIAMGLQPSSKIIKLKKRFPTDKERNGLKIHRLSSVFEVKRIRYVDDIPYGFQKLIVPEYLVPDLTEVNLEKESLYYHLRKIEKPIHVAEQRMEAVMEPKINQILDIPKTIPFFFFERTSYLEEKLPVELLYSYFRGDKFSYTISLKN</sequence>
<feature type="domain" description="HTH gntR-type" evidence="4">
    <location>
        <begin position="8"/>
        <end position="76"/>
    </location>
</feature>
<dbReference type="SMART" id="SM00345">
    <property type="entry name" value="HTH_GNTR"/>
    <property type="match status" value="1"/>
</dbReference>
<organism evidence="5 6">
    <name type="scientific">Virgibacillus byunsanensis</name>
    <dbReference type="NCBI Taxonomy" id="570945"/>
    <lineage>
        <taxon>Bacteria</taxon>
        <taxon>Bacillati</taxon>
        <taxon>Bacillota</taxon>
        <taxon>Bacilli</taxon>
        <taxon>Bacillales</taxon>
        <taxon>Bacillaceae</taxon>
        <taxon>Virgibacillus</taxon>
    </lineage>
</organism>
<dbReference type="InterPro" id="IPR036388">
    <property type="entry name" value="WH-like_DNA-bd_sf"/>
</dbReference>
<dbReference type="PANTHER" id="PTHR44846:SF1">
    <property type="entry name" value="MANNOSYL-D-GLYCERATE TRANSPORT_METABOLISM SYSTEM REPRESSOR MNGR-RELATED"/>
    <property type="match status" value="1"/>
</dbReference>
<dbReference type="InterPro" id="IPR000524">
    <property type="entry name" value="Tscrpt_reg_HTH_GntR"/>
</dbReference>
<dbReference type="InterPro" id="IPR011663">
    <property type="entry name" value="UTRA"/>
</dbReference>
<evidence type="ECO:0000313" key="6">
    <source>
        <dbReference type="Proteomes" id="UP001597040"/>
    </source>
</evidence>
<gene>
    <name evidence="5" type="ORF">ACFQ3N_03080</name>
</gene>
<accession>A0ABW3LIX0</accession>
<evidence type="ECO:0000256" key="1">
    <source>
        <dbReference type="ARBA" id="ARBA00023015"/>
    </source>
</evidence>
<dbReference type="Pfam" id="PF07702">
    <property type="entry name" value="UTRA"/>
    <property type="match status" value="1"/>
</dbReference>
<dbReference type="EMBL" id="JBHTKJ010000007">
    <property type="protein sequence ID" value="MFD1037409.1"/>
    <property type="molecule type" value="Genomic_DNA"/>
</dbReference>
<dbReference type="Gene3D" id="1.10.10.10">
    <property type="entry name" value="Winged helix-like DNA-binding domain superfamily/Winged helix DNA-binding domain"/>
    <property type="match status" value="1"/>
</dbReference>
<dbReference type="Pfam" id="PF00392">
    <property type="entry name" value="GntR"/>
    <property type="match status" value="1"/>
</dbReference>
<dbReference type="Gene3D" id="3.40.1410.10">
    <property type="entry name" value="Chorismate lyase-like"/>
    <property type="match status" value="1"/>
</dbReference>
<evidence type="ECO:0000259" key="4">
    <source>
        <dbReference type="PROSITE" id="PS50949"/>
    </source>
</evidence>
<dbReference type="SUPFAM" id="SSF64288">
    <property type="entry name" value="Chorismate lyase-like"/>
    <property type="match status" value="1"/>
</dbReference>
<dbReference type="SMART" id="SM00866">
    <property type="entry name" value="UTRA"/>
    <property type="match status" value="1"/>
</dbReference>
<evidence type="ECO:0000256" key="2">
    <source>
        <dbReference type="ARBA" id="ARBA00023125"/>
    </source>
</evidence>
<evidence type="ECO:0000313" key="5">
    <source>
        <dbReference type="EMBL" id="MFD1037409.1"/>
    </source>
</evidence>
<dbReference type="InterPro" id="IPR036390">
    <property type="entry name" value="WH_DNA-bd_sf"/>
</dbReference>
<dbReference type="PRINTS" id="PR00035">
    <property type="entry name" value="HTHGNTR"/>
</dbReference>
<keyword evidence="1" id="KW-0805">Transcription regulation</keyword>
<evidence type="ECO:0000256" key="3">
    <source>
        <dbReference type="ARBA" id="ARBA00023163"/>
    </source>
</evidence>
<comment type="caution">
    <text evidence="5">The sequence shown here is derived from an EMBL/GenBank/DDBJ whole genome shotgun (WGS) entry which is preliminary data.</text>
</comment>
<keyword evidence="3" id="KW-0804">Transcription</keyword>
<dbReference type="InterPro" id="IPR050679">
    <property type="entry name" value="Bact_HTH_transcr_reg"/>
</dbReference>
<dbReference type="Proteomes" id="UP001597040">
    <property type="component" value="Unassembled WGS sequence"/>
</dbReference>
<keyword evidence="2" id="KW-0238">DNA-binding</keyword>
<dbReference type="InterPro" id="IPR028978">
    <property type="entry name" value="Chorismate_lyase_/UTRA_dom_sf"/>
</dbReference>
<reference evidence="6" key="1">
    <citation type="journal article" date="2019" name="Int. J. Syst. Evol. Microbiol.">
        <title>The Global Catalogue of Microorganisms (GCM) 10K type strain sequencing project: providing services to taxonomists for standard genome sequencing and annotation.</title>
        <authorList>
            <consortium name="The Broad Institute Genomics Platform"/>
            <consortium name="The Broad Institute Genome Sequencing Center for Infectious Disease"/>
            <person name="Wu L."/>
            <person name="Ma J."/>
        </authorList>
    </citation>
    <scope>NUCLEOTIDE SEQUENCE [LARGE SCALE GENOMIC DNA]</scope>
    <source>
        <strain evidence="6">CCUG 56754</strain>
    </source>
</reference>
<protein>
    <submittedName>
        <fullName evidence="5">GntR family transcriptional regulator</fullName>
    </submittedName>
</protein>
<dbReference type="PANTHER" id="PTHR44846">
    <property type="entry name" value="MANNOSYL-D-GLYCERATE TRANSPORT/METABOLISM SYSTEM REPRESSOR MNGR-RELATED"/>
    <property type="match status" value="1"/>
</dbReference>
<dbReference type="CDD" id="cd07377">
    <property type="entry name" value="WHTH_GntR"/>
    <property type="match status" value="1"/>
</dbReference>